<gene>
    <name evidence="1" type="ORF">EVEC_LOCUS8691</name>
</gene>
<dbReference type="AlphaFoldDB" id="A0A0N4VEX5"/>
<keyword evidence="2" id="KW-1185">Reference proteome</keyword>
<reference evidence="3" key="1">
    <citation type="submission" date="2017-02" db="UniProtKB">
        <authorList>
            <consortium name="WormBaseParasite"/>
        </authorList>
    </citation>
    <scope>IDENTIFICATION</scope>
</reference>
<evidence type="ECO:0000313" key="3">
    <source>
        <dbReference type="WBParaSite" id="EVEC_0000925001-mRNA-1"/>
    </source>
</evidence>
<organism evidence="3">
    <name type="scientific">Enterobius vermicularis</name>
    <name type="common">Human pinworm</name>
    <dbReference type="NCBI Taxonomy" id="51028"/>
    <lineage>
        <taxon>Eukaryota</taxon>
        <taxon>Metazoa</taxon>
        <taxon>Ecdysozoa</taxon>
        <taxon>Nematoda</taxon>
        <taxon>Chromadorea</taxon>
        <taxon>Rhabditida</taxon>
        <taxon>Spirurina</taxon>
        <taxon>Oxyuridomorpha</taxon>
        <taxon>Oxyuroidea</taxon>
        <taxon>Oxyuridae</taxon>
        <taxon>Enterobius</taxon>
    </lineage>
</organism>
<dbReference type="EMBL" id="UXUI01009558">
    <property type="protein sequence ID" value="VDD93940.1"/>
    <property type="molecule type" value="Genomic_DNA"/>
</dbReference>
<accession>A0A0N4VEX5</accession>
<name>A0A0N4VEX5_ENTVE</name>
<evidence type="ECO:0000313" key="1">
    <source>
        <dbReference type="EMBL" id="VDD93940.1"/>
    </source>
</evidence>
<reference evidence="1 2" key="2">
    <citation type="submission" date="2018-10" db="EMBL/GenBank/DDBJ databases">
        <authorList>
            <consortium name="Pathogen Informatics"/>
        </authorList>
    </citation>
    <scope>NUCLEOTIDE SEQUENCE [LARGE SCALE GENOMIC DNA]</scope>
</reference>
<dbReference type="WBParaSite" id="EVEC_0000925001-mRNA-1">
    <property type="protein sequence ID" value="EVEC_0000925001-mRNA-1"/>
    <property type="gene ID" value="EVEC_0000925001"/>
</dbReference>
<proteinExistence type="predicted"/>
<dbReference type="Proteomes" id="UP000274131">
    <property type="component" value="Unassembled WGS sequence"/>
</dbReference>
<protein>
    <submittedName>
        <fullName evidence="1 3">Uncharacterized protein</fullName>
    </submittedName>
</protein>
<evidence type="ECO:0000313" key="2">
    <source>
        <dbReference type="Proteomes" id="UP000274131"/>
    </source>
</evidence>
<sequence>MNFNQQTGDCWLLGNKVKNKLCKAGLYKNKNSIFLNKFFISSKKIKTCLLAFKITTNIEFFLELKFFCGCWKSQKRLSFRSPLQSLSWGKAFELYC</sequence>